<dbReference type="EMBL" id="BSYO01000006">
    <property type="protein sequence ID" value="GMH06290.1"/>
    <property type="molecule type" value="Genomic_DNA"/>
</dbReference>
<sequence>MIIEEVETDVSKHVGIAEADGLERALESIEVIEIDGLGHAPKLVEVPKVVGASAWASPKPFTQSCAATKEVGTFEQVVDASAIEVLPEASLMGSGLQLEHACVPPPLVASDLSSLAEEVVVRSEPPGMEGAAGWSMPLSMPTFGVASRSVVTSFVQV</sequence>
<gene>
    <name evidence="1" type="ORF">Nepgr_008130</name>
</gene>
<keyword evidence="2" id="KW-1185">Reference proteome</keyword>
<dbReference type="AlphaFoldDB" id="A0AAD3S876"/>
<protein>
    <submittedName>
        <fullName evidence="1">Uncharacterized protein</fullName>
    </submittedName>
</protein>
<proteinExistence type="predicted"/>
<accession>A0AAD3S876</accession>
<comment type="caution">
    <text evidence="1">The sequence shown here is derived from an EMBL/GenBank/DDBJ whole genome shotgun (WGS) entry which is preliminary data.</text>
</comment>
<evidence type="ECO:0000313" key="2">
    <source>
        <dbReference type="Proteomes" id="UP001279734"/>
    </source>
</evidence>
<name>A0AAD3S876_NEPGR</name>
<organism evidence="1 2">
    <name type="scientific">Nepenthes gracilis</name>
    <name type="common">Slender pitcher plant</name>
    <dbReference type="NCBI Taxonomy" id="150966"/>
    <lineage>
        <taxon>Eukaryota</taxon>
        <taxon>Viridiplantae</taxon>
        <taxon>Streptophyta</taxon>
        <taxon>Embryophyta</taxon>
        <taxon>Tracheophyta</taxon>
        <taxon>Spermatophyta</taxon>
        <taxon>Magnoliopsida</taxon>
        <taxon>eudicotyledons</taxon>
        <taxon>Gunneridae</taxon>
        <taxon>Pentapetalae</taxon>
        <taxon>Caryophyllales</taxon>
        <taxon>Nepenthaceae</taxon>
        <taxon>Nepenthes</taxon>
    </lineage>
</organism>
<reference evidence="1" key="1">
    <citation type="submission" date="2023-05" db="EMBL/GenBank/DDBJ databases">
        <title>Nepenthes gracilis genome sequencing.</title>
        <authorList>
            <person name="Fukushima K."/>
        </authorList>
    </citation>
    <scope>NUCLEOTIDE SEQUENCE</scope>
    <source>
        <strain evidence="1">SING2019-196</strain>
    </source>
</reference>
<evidence type="ECO:0000313" key="1">
    <source>
        <dbReference type="EMBL" id="GMH06290.1"/>
    </source>
</evidence>
<dbReference type="Proteomes" id="UP001279734">
    <property type="component" value="Unassembled WGS sequence"/>
</dbReference>